<feature type="region of interest" description="Disordered" evidence="1">
    <location>
        <begin position="257"/>
        <end position="285"/>
    </location>
</feature>
<dbReference type="GO" id="GO:0035091">
    <property type="term" value="F:phosphatidylinositol binding"/>
    <property type="evidence" value="ECO:0007669"/>
    <property type="project" value="TreeGrafter"/>
</dbReference>
<reference evidence="3 4" key="1">
    <citation type="submission" date="2015-05" db="EMBL/GenBank/DDBJ databases">
        <authorList>
            <person name="Wang D.B."/>
            <person name="Wang M."/>
        </authorList>
    </citation>
    <scope>NUCLEOTIDE SEQUENCE [LARGE SCALE GENOMIC DNA]</scope>
    <source>
        <strain evidence="3">VL1</strain>
    </source>
</reference>
<feature type="region of interest" description="Disordered" evidence="1">
    <location>
        <begin position="1"/>
        <end position="203"/>
    </location>
</feature>
<accession>A0A0G4MDV9</accession>
<feature type="domain" description="Ysc84 actin-binding" evidence="2">
    <location>
        <begin position="329"/>
        <end position="472"/>
    </location>
</feature>
<feature type="compositionally biased region" description="Basic and acidic residues" evidence="1">
    <location>
        <begin position="360"/>
        <end position="392"/>
    </location>
</feature>
<dbReference type="InterPro" id="IPR007461">
    <property type="entry name" value="Ysc84_actin-binding"/>
</dbReference>
<evidence type="ECO:0000259" key="2">
    <source>
        <dbReference type="Pfam" id="PF04366"/>
    </source>
</evidence>
<feature type="compositionally biased region" description="Low complexity" evidence="1">
    <location>
        <begin position="182"/>
        <end position="193"/>
    </location>
</feature>
<dbReference type="Proteomes" id="UP000044602">
    <property type="component" value="Unassembled WGS sequence"/>
</dbReference>
<feature type="compositionally biased region" description="Basic and acidic residues" evidence="1">
    <location>
        <begin position="257"/>
        <end position="266"/>
    </location>
</feature>
<feature type="region of interest" description="Disordered" evidence="1">
    <location>
        <begin position="478"/>
        <end position="499"/>
    </location>
</feature>
<feature type="region of interest" description="Disordered" evidence="1">
    <location>
        <begin position="356"/>
        <end position="404"/>
    </location>
</feature>
<feature type="compositionally biased region" description="Pro residues" evidence="1">
    <location>
        <begin position="86"/>
        <end position="97"/>
    </location>
</feature>
<feature type="compositionally biased region" description="Polar residues" evidence="1">
    <location>
        <begin position="98"/>
        <end position="119"/>
    </location>
</feature>
<sequence length="499" mass="52676">MSSNPEKPPLSGQAPNQNQEPYYPTPAASGLPPAGFGQPTHPSQQPQQTQQSDLPPAYPSNEQHAAPTEKGAAVPASQTAQQNAPYFPPPPPGPPPTHTDTGLSAASSNPSQFYKSSNDYEGPAPPLPGPRPSQQGVHDEKTVPAYNPAQPHFAPPPGQAATATAGDHHHQHQQPPAYATNAPSSAAPGAVAADGKKPHRSWGDRLAQMGSKAAIPINALANKMGSQSFLPTTMDRECEKAAQILKSFCNTEEGITSDHVEEKPLHEATPVDPKNKEKEKAPRKRTGAIVKIPSKVIAKAQGLAIFTTARVGFQFSGATGSGVLIARRADGSLGPDVAVTAGPYGAGGVLDFGTGYSGGRKSDEQQRLAEEQAAQKKAEEEKLQAEGLKPGEKPGNQRRSSSRSFKPVFTYVKSRGFYAGIQVDGTIITERREANAAFYQQQQVSVEQILRGDVPPTGAWMAGSRALYDALRVAETQQPLPEANLPPPAPVPAEPQVAH</sequence>
<protein>
    <recommendedName>
        <fullName evidence="2">Ysc84 actin-binding domain-containing protein</fullName>
    </recommendedName>
</protein>
<proteinExistence type="predicted"/>
<dbReference type="Pfam" id="PF04366">
    <property type="entry name" value="Ysc84"/>
    <property type="match status" value="1"/>
</dbReference>
<evidence type="ECO:0000313" key="3">
    <source>
        <dbReference type="EMBL" id="CRK32488.1"/>
    </source>
</evidence>
<name>A0A0G4MDV9_VERLO</name>
<evidence type="ECO:0000256" key="1">
    <source>
        <dbReference type="SAM" id="MobiDB-lite"/>
    </source>
</evidence>
<dbReference type="PANTHER" id="PTHR15629:SF8">
    <property type="entry name" value="DUF500 DOMAIN PROTEIN (AFU_ORTHOLOGUE AFUA_5G07310)"/>
    <property type="match status" value="1"/>
</dbReference>
<feature type="compositionally biased region" description="Pro residues" evidence="1">
    <location>
        <begin position="484"/>
        <end position="493"/>
    </location>
</feature>
<feature type="compositionally biased region" description="Low complexity" evidence="1">
    <location>
        <begin position="38"/>
        <end position="52"/>
    </location>
</feature>
<gene>
    <name evidence="3" type="ORF">BN1708_016118</name>
</gene>
<dbReference type="STRING" id="100787.A0A0G4MDV9"/>
<feature type="non-terminal residue" evidence="3">
    <location>
        <position position="499"/>
    </location>
</feature>
<organism evidence="3 4">
    <name type="scientific">Verticillium longisporum</name>
    <name type="common">Verticillium dahliae var. longisporum</name>
    <dbReference type="NCBI Taxonomy" id="100787"/>
    <lineage>
        <taxon>Eukaryota</taxon>
        <taxon>Fungi</taxon>
        <taxon>Dikarya</taxon>
        <taxon>Ascomycota</taxon>
        <taxon>Pezizomycotina</taxon>
        <taxon>Sordariomycetes</taxon>
        <taxon>Hypocreomycetidae</taxon>
        <taxon>Glomerellales</taxon>
        <taxon>Plectosphaerellaceae</taxon>
        <taxon>Verticillium</taxon>
    </lineage>
</organism>
<dbReference type="EMBL" id="CVQH01022161">
    <property type="protein sequence ID" value="CRK32488.1"/>
    <property type="molecule type" value="Genomic_DNA"/>
</dbReference>
<dbReference type="InterPro" id="IPR051702">
    <property type="entry name" value="SH3_domain_YSC84-like"/>
</dbReference>
<keyword evidence="4" id="KW-1185">Reference proteome</keyword>
<evidence type="ECO:0000313" key="4">
    <source>
        <dbReference type="Proteomes" id="UP000044602"/>
    </source>
</evidence>
<dbReference type="AlphaFoldDB" id="A0A0G4MDV9"/>
<dbReference type="PANTHER" id="PTHR15629">
    <property type="entry name" value="SH3YL1 PROTEIN"/>
    <property type="match status" value="1"/>
</dbReference>